<dbReference type="GO" id="GO:0000785">
    <property type="term" value="C:chromatin"/>
    <property type="evidence" value="ECO:0007669"/>
    <property type="project" value="TreeGrafter"/>
</dbReference>
<comment type="caution">
    <text evidence="7">The sequence shown here is derived from an EMBL/GenBank/DDBJ whole genome shotgun (WGS) entry which is preliminary data.</text>
</comment>
<comment type="subcellular location">
    <subcellularLocation>
        <location evidence="1">Nucleus</location>
    </subcellularLocation>
</comment>
<dbReference type="AlphaFoldDB" id="A0A9P4R536"/>
<dbReference type="GO" id="GO:0000981">
    <property type="term" value="F:DNA-binding transcription factor activity, RNA polymerase II-specific"/>
    <property type="evidence" value="ECO:0007669"/>
    <property type="project" value="InterPro"/>
</dbReference>
<keyword evidence="4" id="KW-0863">Zinc-finger</keyword>
<dbReference type="GO" id="GO:0000978">
    <property type="term" value="F:RNA polymerase II cis-regulatory region sequence-specific DNA binding"/>
    <property type="evidence" value="ECO:0007669"/>
    <property type="project" value="InterPro"/>
</dbReference>
<dbReference type="GO" id="GO:0008270">
    <property type="term" value="F:zinc ion binding"/>
    <property type="evidence" value="ECO:0007669"/>
    <property type="project" value="UniProtKB-KW"/>
</dbReference>
<evidence type="ECO:0000256" key="3">
    <source>
        <dbReference type="ARBA" id="ARBA00022737"/>
    </source>
</evidence>
<dbReference type="GO" id="GO:0005634">
    <property type="term" value="C:nucleus"/>
    <property type="evidence" value="ECO:0007669"/>
    <property type="project" value="UniProtKB-SubCell"/>
</dbReference>
<organism evidence="7 8">
    <name type="scientific">Polyplosphaeria fusca</name>
    <dbReference type="NCBI Taxonomy" id="682080"/>
    <lineage>
        <taxon>Eukaryota</taxon>
        <taxon>Fungi</taxon>
        <taxon>Dikarya</taxon>
        <taxon>Ascomycota</taxon>
        <taxon>Pezizomycotina</taxon>
        <taxon>Dothideomycetes</taxon>
        <taxon>Pleosporomycetidae</taxon>
        <taxon>Pleosporales</taxon>
        <taxon>Tetraplosphaeriaceae</taxon>
        <taxon>Polyplosphaeria</taxon>
    </lineage>
</organism>
<reference evidence="7" key="1">
    <citation type="journal article" date="2020" name="Stud. Mycol.">
        <title>101 Dothideomycetes genomes: a test case for predicting lifestyles and emergence of pathogens.</title>
        <authorList>
            <person name="Haridas S."/>
            <person name="Albert R."/>
            <person name="Binder M."/>
            <person name="Bloem J."/>
            <person name="Labutti K."/>
            <person name="Salamov A."/>
            <person name="Andreopoulos B."/>
            <person name="Baker S."/>
            <person name="Barry K."/>
            <person name="Bills G."/>
            <person name="Bluhm B."/>
            <person name="Cannon C."/>
            <person name="Castanera R."/>
            <person name="Culley D."/>
            <person name="Daum C."/>
            <person name="Ezra D."/>
            <person name="Gonzalez J."/>
            <person name="Henrissat B."/>
            <person name="Kuo A."/>
            <person name="Liang C."/>
            <person name="Lipzen A."/>
            <person name="Lutzoni F."/>
            <person name="Magnuson J."/>
            <person name="Mondo S."/>
            <person name="Nolan M."/>
            <person name="Ohm R."/>
            <person name="Pangilinan J."/>
            <person name="Park H.-J."/>
            <person name="Ramirez L."/>
            <person name="Alfaro M."/>
            <person name="Sun H."/>
            <person name="Tritt A."/>
            <person name="Yoshinaga Y."/>
            <person name="Zwiers L.-H."/>
            <person name="Turgeon B."/>
            <person name="Goodwin S."/>
            <person name="Spatafora J."/>
            <person name="Crous P."/>
            <person name="Grigoriev I."/>
        </authorList>
    </citation>
    <scope>NUCLEOTIDE SEQUENCE</scope>
    <source>
        <strain evidence="7">CBS 125425</strain>
    </source>
</reference>
<evidence type="ECO:0000313" key="8">
    <source>
        <dbReference type="Proteomes" id="UP000799444"/>
    </source>
</evidence>
<evidence type="ECO:0000256" key="6">
    <source>
        <dbReference type="ARBA" id="ARBA00023242"/>
    </source>
</evidence>
<evidence type="ECO:0000313" key="7">
    <source>
        <dbReference type="EMBL" id="KAF2738909.1"/>
    </source>
</evidence>
<evidence type="ECO:0000256" key="2">
    <source>
        <dbReference type="ARBA" id="ARBA00022723"/>
    </source>
</evidence>
<dbReference type="OrthoDB" id="3945418at2759"/>
<proteinExistence type="predicted"/>
<gene>
    <name evidence="7" type="ORF">EJ04DRAFT_509088</name>
</gene>
<evidence type="ECO:0000256" key="5">
    <source>
        <dbReference type="ARBA" id="ARBA00022833"/>
    </source>
</evidence>
<dbReference type="PANTHER" id="PTHR40626:SF14">
    <property type="entry name" value="C2H2 TYPE ZINC FINGER DOMAIN PROTEIN (AFU_ORTHOLOGUE AFUA_1G02360)"/>
    <property type="match status" value="1"/>
</dbReference>
<accession>A0A9P4R536</accession>
<dbReference type="InterPro" id="IPR051059">
    <property type="entry name" value="VerF-like"/>
</dbReference>
<keyword evidence="2" id="KW-0479">Metal-binding</keyword>
<evidence type="ECO:0000256" key="4">
    <source>
        <dbReference type="ARBA" id="ARBA00022771"/>
    </source>
</evidence>
<dbReference type="PANTHER" id="PTHR40626">
    <property type="entry name" value="MIP31509P"/>
    <property type="match status" value="1"/>
</dbReference>
<protein>
    <recommendedName>
        <fullName evidence="9">Transcription factor domain-containing protein</fullName>
    </recommendedName>
</protein>
<keyword evidence="8" id="KW-1185">Reference proteome</keyword>
<keyword evidence="3" id="KW-0677">Repeat</keyword>
<dbReference type="Proteomes" id="UP000799444">
    <property type="component" value="Unassembled WGS sequence"/>
</dbReference>
<sequence length="390" mass="43910">MTSQVFHGLGIYWARYCGLFDLPELAPLPSFDDSPEVKYRAWRFWLSREGQLRTILGLYIMDGVISQFSGNPTFAQHMSNQLPTPSDEQTFNASTPDEWIELLLRKSPLETRPRFCDMFRKLFYPDDELTKDIPNNISLFSLKVVLEGLKSLVAESKRIEPAPVGVPSHSEICRVLDRIRRYISASPSLTTVEKNTALLRWHAVCLDALGNTARGARRLCYPYGIKQYIFGGGERFEADINPRRWISSDQASRTLLHASEIQRMASGLPLGLAHDPHLPGAVFAAATTFAAHALAGKSRIVFPTNVDWEVAVLLPQGSTHWEGRESPREETNITLNFIRGSLEEEGPGRVLRALSYELSSMRLLLRGLSLQWGVSMEMEEVVDSWISKCA</sequence>
<evidence type="ECO:0008006" key="9">
    <source>
        <dbReference type="Google" id="ProtNLM"/>
    </source>
</evidence>
<keyword evidence="5" id="KW-0862">Zinc</keyword>
<keyword evidence="6" id="KW-0539">Nucleus</keyword>
<evidence type="ECO:0000256" key="1">
    <source>
        <dbReference type="ARBA" id="ARBA00004123"/>
    </source>
</evidence>
<dbReference type="EMBL" id="ML996106">
    <property type="protein sequence ID" value="KAF2738909.1"/>
    <property type="molecule type" value="Genomic_DNA"/>
</dbReference>
<name>A0A9P4R536_9PLEO</name>